<comment type="caution">
    <text evidence="2">The sequence shown here is derived from an EMBL/GenBank/DDBJ whole genome shotgun (WGS) entry which is preliminary data.</text>
</comment>
<gene>
    <name evidence="2" type="ORF">HF086_007759</name>
</gene>
<protein>
    <submittedName>
        <fullName evidence="2">Uncharacterized protein</fullName>
    </submittedName>
</protein>
<dbReference type="Proteomes" id="UP000814243">
    <property type="component" value="Unassembled WGS sequence"/>
</dbReference>
<accession>A0A922MLH7</accession>
<reference evidence="2" key="1">
    <citation type="journal article" date="2021" name="G3 (Bethesda)">
        <title>Genome and transcriptome analysis of the beet armyworm Spodoptera exigua reveals targets for pest control. .</title>
        <authorList>
            <person name="Simon S."/>
            <person name="Breeschoten T."/>
            <person name="Jansen H.J."/>
            <person name="Dirks R.P."/>
            <person name="Schranz M.E."/>
            <person name="Ros V.I.D."/>
        </authorList>
    </citation>
    <scope>NUCLEOTIDE SEQUENCE</scope>
    <source>
        <strain evidence="2">TB_SE_WUR_2020</strain>
    </source>
</reference>
<dbReference type="AlphaFoldDB" id="A0A922MLH7"/>
<name>A0A922MLH7_SPOEX</name>
<dbReference type="EMBL" id="JACEFF010000379">
    <property type="protein sequence ID" value="KAH9638625.1"/>
    <property type="molecule type" value="Genomic_DNA"/>
</dbReference>
<organism evidence="2 3">
    <name type="scientific">Spodoptera exigua</name>
    <name type="common">Beet armyworm</name>
    <name type="synonym">Noctua fulgens</name>
    <dbReference type="NCBI Taxonomy" id="7107"/>
    <lineage>
        <taxon>Eukaryota</taxon>
        <taxon>Metazoa</taxon>
        <taxon>Ecdysozoa</taxon>
        <taxon>Arthropoda</taxon>
        <taxon>Hexapoda</taxon>
        <taxon>Insecta</taxon>
        <taxon>Pterygota</taxon>
        <taxon>Neoptera</taxon>
        <taxon>Endopterygota</taxon>
        <taxon>Lepidoptera</taxon>
        <taxon>Glossata</taxon>
        <taxon>Ditrysia</taxon>
        <taxon>Noctuoidea</taxon>
        <taxon>Noctuidae</taxon>
        <taxon>Amphipyrinae</taxon>
        <taxon>Spodoptera</taxon>
    </lineage>
</organism>
<proteinExistence type="predicted"/>
<evidence type="ECO:0000256" key="1">
    <source>
        <dbReference type="SAM" id="MobiDB-lite"/>
    </source>
</evidence>
<feature type="region of interest" description="Disordered" evidence="1">
    <location>
        <begin position="40"/>
        <end position="80"/>
    </location>
</feature>
<sequence>MAVLIWKVFEGLWRTIMSCWRAATDGMGVCSPPSGSSPPVLNFQNYENSPVPLKPNSSDSSRPGTRPGRRNMSCDEATESSEQIRRFADLALWATGRLQDIAYAKKYQKVSGTPTLPPTPPTLVPSSDDLNKEMMDCLRLKSSEPATVRCRYPMEMPDIMRQIVEQGR</sequence>
<evidence type="ECO:0000313" key="2">
    <source>
        <dbReference type="EMBL" id="KAH9638625.1"/>
    </source>
</evidence>
<evidence type="ECO:0000313" key="3">
    <source>
        <dbReference type="Proteomes" id="UP000814243"/>
    </source>
</evidence>